<keyword evidence="1" id="KW-0732">Signal</keyword>
<dbReference type="InterPro" id="IPR036034">
    <property type="entry name" value="PDZ_sf"/>
</dbReference>
<dbReference type="InterPro" id="IPR001478">
    <property type="entry name" value="PDZ"/>
</dbReference>
<dbReference type="PRINTS" id="PR00834">
    <property type="entry name" value="PROTEASES2C"/>
</dbReference>
<dbReference type="SUPFAM" id="SSF50494">
    <property type="entry name" value="Trypsin-like serine proteases"/>
    <property type="match status" value="1"/>
</dbReference>
<gene>
    <name evidence="3" type="ORF">Megvenef_00396</name>
</gene>
<feature type="domain" description="PDZ" evidence="2">
    <location>
        <begin position="266"/>
        <end position="333"/>
    </location>
</feature>
<reference evidence="3 4" key="1">
    <citation type="submission" date="2023-03" db="EMBL/GenBank/DDBJ databases">
        <title>Host association and intracellularity evolved multiple times independently in the Rickettsiales.</title>
        <authorList>
            <person name="Castelli M."/>
            <person name="Nardi T."/>
            <person name="Gammuto L."/>
            <person name="Bellinzona G."/>
            <person name="Sabaneyeva E."/>
            <person name="Potekhin A."/>
            <person name="Serra V."/>
            <person name="Petroni G."/>
            <person name="Sassera D."/>
        </authorList>
    </citation>
    <scope>NUCLEOTIDE SEQUENCE [LARGE SCALE GENOMIC DNA]</scope>
    <source>
        <strain evidence="3 4">Sr 2-6</strain>
    </source>
</reference>
<comment type="caution">
    <text evidence="3">The sequence shown here is derived from an EMBL/GenBank/DDBJ whole genome shotgun (WGS) entry which is preliminary data.</text>
</comment>
<dbReference type="RefSeq" id="WP_322776337.1">
    <property type="nucleotide sequence ID" value="NZ_JARJFB010000018.1"/>
</dbReference>
<dbReference type="InterPro" id="IPR001940">
    <property type="entry name" value="Peptidase_S1C"/>
</dbReference>
<proteinExistence type="predicted"/>
<evidence type="ECO:0000313" key="4">
    <source>
        <dbReference type="Proteomes" id="UP001291687"/>
    </source>
</evidence>
<keyword evidence="4" id="KW-1185">Reference proteome</keyword>
<dbReference type="Pfam" id="PF13365">
    <property type="entry name" value="Trypsin_2"/>
    <property type="match status" value="1"/>
</dbReference>
<organism evidence="3 4">
    <name type="scientific">Candidatus Megaera venefica</name>
    <dbReference type="NCBI Taxonomy" id="2055910"/>
    <lineage>
        <taxon>Bacteria</taxon>
        <taxon>Pseudomonadati</taxon>
        <taxon>Pseudomonadota</taxon>
        <taxon>Alphaproteobacteria</taxon>
        <taxon>Rickettsiales</taxon>
        <taxon>Rickettsiaceae</taxon>
        <taxon>Candidatus Megaera</taxon>
    </lineage>
</organism>
<dbReference type="Gene3D" id="2.40.10.120">
    <property type="match status" value="1"/>
</dbReference>
<feature type="signal peptide" evidence="1">
    <location>
        <begin position="1"/>
        <end position="21"/>
    </location>
</feature>
<dbReference type="EMBL" id="JARJFB010000018">
    <property type="protein sequence ID" value="MEA0970433.1"/>
    <property type="molecule type" value="Genomic_DNA"/>
</dbReference>
<dbReference type="Pfam" id="PF13180">
    <property type="entry name" value="PDZ_2"/>
    <property type="match status" value="1"/>
</dbReference>
<evidence type="ECO:0000256" key="1">
    <source>
        <dbReference type="SAM" id="SignalP"/>
    </source>
</evidence>
<evidence type="ECO:0000259" key="2">
    <source>
        <dbReference type="Pfam" id="PF13180"/>
    </source>
</evidence>
<evidence type="ECO:0000313" key="3">
    <source>
        <dbReference type="EMBL" id="MEA0970433.1"/>
    </source>
</evidence>
<dbReference type="PANTHER" id="PTHR46366">
    <property type="entry name" value="PRO-APOPTOTIC SERINE PROTEASE NMA111"/>
    <property type="match status" value="1"/>
</dbReference>
<dbReference type="PANTHER" id="PTHR46366:SF1">
    <property type="entry name" value="PDZ DOMAIN-CONTAINING PROTEIN C1685.05"/>
    <property type="match status" value="1"/>
</dbReference>
<dbReference type="Proteomes" id="UP001291687">
    <property type="component" value="Unassembled WGS sequence"/>
</dbReference>
<sequence length="484" mass="53536">MLKFLKVFAITLFVLTTKVYADGTKIKEIEKIRKAIVTINSRIPVSAYMNTGSWSGTGFIVDGQKGFLVTNSHVVGRVSVGTYFITFHNGQQAEAKVVYYDQYADFAIMQIDPKAFPTEFEIVEFTNEIPKLGSDVFIVGNTEGQGFSFHNGYLSDLYEINGEMPQGSYVINMNSTGGASGSPILNIENKAIGVLYGGGKTHSLALKGEYVTHVLKELQADKIHPSRKHIGVITELYSLDKAVKHRNFSKEEMSNYIKDLPDARNRAIIVRKVLPGGTAEGKILPGDILWQVEGKQIGADLCLLDLALSNSTSDKVKLTIIRNGKKLEQEVKLYDLETNKISKMLDFAGGLFFEADDFVAAKSGIPIGSVALANVQTGSSFSSIPEMFVQDYKSIYRIQIKSINGTKINSLADLTGATNKAIKQKYVNLEYMNFQPYFPAFGADRGFISAHEALMQDITFDSIESKPRILKYDPKVSEWISESL</sequence>
<dbReference type="InterPro" id="IPR009003">
    <property type="entry name" value="Peptidase_S1_PA"/>
</dbReference>
<protein>
    <submittedName>
        <fullName evidence="3">DegQ family serine endoprotease</fullName>
    </submittedName>
</protein>
<feature type="chain" id="PRO_5047220110" evidence="1">
    <location>
        <begin position="22"/>
        <end position="484"/>
    </location>
</feature>
<dbReference type="Gene3D" id="2.30.42.10">
    <property type="match status" value="1"/>
</dbReference>
<dbReference type="SUPFAM" id="SSF50156">
    <property type="entry name" value="PDZ domain-like"/>
    <property type="match status" value="1"/>
</dbReference>
<accession>A0ABU5NB78</accession>
<name>A0ABU5NB78_9RICK</name>